<gene>
    <name evidence="1" type="ORF">TH63_02765</name>
</gene>
<dbReference type="Gene3D" id="3.40.50.12580">
    <property type="match status" value="1"/>
</dbReference>
<dbReference type="KEGG" id="ruf:TH63_02765"/>
<reference evidence="1 2" key="1">
    <citation type="submission" date="2015-01" db="EMBL/GenBank/DDBJ databases">
        <title>Rufibacter sp./DG31D/ whole genome sequencing.</title>
        <authorList>
            <person name="Kim M.K."/>
            <person name="Srinivasan S."/>
            <person name="Lee J.-J."/>
        </authorList>
    </citation>
    <scope>NUCLEOTIDE SEQUENCE [LARGE SCALE GENOMIC DNA]</scope>
    <source>
        <strain evidence="1 2">DG31D</strain>
    </source>
</reference>
<keyword evidence="2" id="KW-1185">Reference proteome</keyword>
<proteinExistence type="predicted"/>
<organism evidence="1 2">
    <name type="scientific">Rufibacter radiotolerans</name>
    <dbReference type="NCBI Taxonomy" id="1379910"/>
    <lineage>
        <taxon>Bacteria</taxon>
        <taxon>Pseudomonadati</taxon>
        <taxon>Bacteroidota</taxon>
        <taxon>Cytophagia</taxon>
        <taxon>Cytophagales</taxon>
        <taxon>Hymenobacteraceae</taxon>
        <taxon>Rufibacter</taxon>
    </lineage>
</organism>
<dbReference type="SUPFAM" id="SSF53756">
    <property type="entry name" value="UDP-Glycosyltransferase/glycogen phosphorylase"/>
    <property type="match status" value="1"/>
</dbReference>
<name>A0A0H4VGQ7_9BACT</name>
<dbReference type="EMBL" id="CP010777">
    <property type="protein sequence ID" value="AKQ44790.1"/>
    <property type="molecule type" value="Genomic_DNA"/>
</dbReference>
<dbReference type="InterPro" id="IPR043148">
    <property type="entry name" value="TagF_C"/>
</dbReference>
<dbReference type="STRING" id="1379910.TH63_02765"/>
<dbReference type="AlphaFoldDB" id="A0A0H4VGQ7"/>
<evidence type="ECO:0008006" key="3">
    <source>
        <dbReference type="Google" id="ProtNLM"/>
    </source>
</evidence>
<protein>
    <recommendedName>
        <fullName evidence="3">CDP-glycerol:poly(Glycerophosphate) glycerophosphotransferase</fullName>
    </recommendedName>
</protein>
<sequence>MLQLPGKHIGFVFSDPAGANACLALADIWQQETGTEPLLFSNKELGVKRNGRFYLSADTPAFKQFKIDCIFTGTSHPVSSKYFEINCIIKATEEGIYTIAFIDHWVNFKLRFTGKDGLQHYPDEIWVLDETARNLAIAEGLPVEKLFIHENPYHVFLKNNWQPEYEEKAYLKELGIRQDGCHVLFAPDPLSLRNGKEIQGFTEDEALDDLLAVAGGVKTDLSLIIKMHPLQPLGILEEKVKVVPGLEVFFIKDANTLELIMACDVVIGFYSNLLLEAATLGKKVIRYFPGKNEADLLKHNSSLIKVVERQELRRELKKAINE</sequence>
<dbReference type="RefSeq" id="WP_048919587.1">
    <property type="nucleotide sequence ID" value="NZ_CP010777.1"/>
</dbReference>
<dbReference type="OrthoDB" id="757934at2"/>
<evidence type="ECO:0000313" key="2">
    <source>
        <dbReference type="Proteomes" id="UP000036458"/>
    </source>
</evidence>
<accession>A0A0H4VGQ7</accession>
<dbReference type="PATRIC" id="fig|1379910.4.peg.595"/>
<dbReference type="Proteomes" id="UP000036458">
    <property type="component" value="Chromosome"/>
</dbReference>
<evidence type="ECO:0000313" key="1">
    <source>
        <dbReference type="EMBL" id="AKQ44790.1"/>
    </source>
</evidence>